<feature type="transmembrane region" description="Helical" evidence="4">
    <location>
        <begin position="283"/>
        <end position="305"/>
    </location>
</feature>
<dbReference type="InterPro" id="IPR050327">
    <property type="entry name" value="Proton-linked_MCT"/>
</dbReference>
<dbReference type="InterPro" id="IPR020846">
    <property type="entry name" value="MFS_dom"/>
</dbReference>
<accession>A0A179FA52</accession>
<dbReference type="SUPFAM" id="SSF103473">
    <property type="entry name" value="MFS general substrate transporter"/>
    <property type="match status" value="1"/>
</dbReference>
<feature type="transmembrane region" description="Helical" evidence="4">
    <location>
        <begin position="116"/>
        <end position="135"/>
    </location>
</feature>
<comment type="subcellular location">
    <subcellularLocation>
        <location evidence="1">Membrane</location>
        <topology evidence="1">Multi-pass membrane protein</topology>
    </subcellularLocation>
</comment>
<protein>
    <submittedName>
        <fullName evidence="6">Monocarboxylate permease-like protein</fullName>
    </submittedName>
</protein>
<organism evidence="6 7">
    <name type="scientific">Pochonia chlamydosporia 170</name>
    <dbReference type="NCBI Taxonomy" id="1380566"/>
    <lineage>
        <taxon>Eukaryota</taxon>
        <taxon>Fungi</taxon>
        <taxon>Dikarya</taxon>
        <taxon>Ascomycota</taxon>
        <taxon>Pezizomycotina</taxon>
        <taxon>Sordariomycetes</taxon>
        <taxon>Hypocreomycetidae</taxon>
        <taxon>Hypocreales</taxon>
        <taxon>Clavicipitaceae</taxon>
        <taxon>Pochonia</taxon>
    </lineage>
</organism>
<feature type="transmembrane region" description="Helical" evidence="4">
    <location>
        <begin position="88"/>
        <end position="110"/>
    </location>
</feature>
<keyword evidence="7" id="KW-1185">Reference proteome</keyword>
<reference evidence="6 7" key="1">
    <citation type="journal article" date="2016" name="PLoS Pathog.">
        <title>Biosynthesis of antibiotic leucinostatins in bio-control fungus Purpureocillium lilacinum and their inhibition on phytophthora revealed by genome mining.</title>
        <authorList>
            <person name="Wang G."/>
            <person name="Liu Z."/>
            <person name="Lin R."/>
            <person name="Li E."/>
            <person name="Mao Z."/>
            <person name="Ling J."/>
            <person name="Yang Y."/>
            <person name="Yin W.B."/>
            <person name="Xie B."/>
        </authorList>
    </citation>
    <scope>NUCLEOTIDE SEQUENCE [LARGE SCALE GENOMIC DNA]</scope>
    <source>
        <strain evidence="6">170</strain>
    </source>
</reference>
<feature type="transmembrane region" description="Helical" evidence="4">
    <location>
        <begin position="47"/>
        <end position="76"/>
    </location>
</feature>
<dbReference type="Gene3D" id="1.20.1250.20">
    <property type="entry name" value="MFS general substrate transporter like domains"/>
    <property type="match status" value="2"/>
</dbReference>
<dbReference type="PANTHER" id="PTHR11360">
    <property type="entry name" value="MONOCARBOXYLATE TRANSPORTER"/>
    <property type="match status" value="1"/>
</dbReference>
<dbReference type="PROSITE" id="PS50850">
    <property type="entry name" value="MFS"/>
    <property type="match status" value="1"/>
</dbReference>
<feature type="transmembrane region" description="Helical" evidence="4">
    <location>
        <begin position="174"/>
        <end position="195"/>
    </location>
</feature>
<dbReference type="KEGG" id="pchm:VFPPC_07137"/>
<dbReference type="GO" id="GO:0022857">
    <property type="term" value="F:transmembrane transporter activity"/>
    <property type="evidence" value="ECO:0007669"/>
    <property type="project" value="InterPro"/>
</dbReference>
<keyword evidence="4" id="KW-0812">Transmembrane</keyword>
<evidence type="ECO:0000256" key="2">
    <source>
        <dbReference type="ARBA" id="ARBA00006727"/>
    </source>
</evidence>
<feature type="domain" description="Major facilitator superfamily (MFS) profile" evidence="5">
    <location>
        <begin position="49"/>
        <end position="428"/>
    </location>
</feature>
<dbReference type="PANTHER" id="PTHR11360:SF319">
    <property type="entry name" value="MAJOR FACILITATOR SUPERFAMILY (MFS) PROFILE DOMAIN-CONTAINING PROTEIN"/>
    <property type="match status" value="1"/>
</dbReference>
<dbReference type="EMBL" id="LSBJ02000007">
    <property type="protein sequence ID" value="OAQ62210.1"/>
    <property type="molecule type" value="Genomic_DNA"/>
</dbReference>
<feature type="transmembrane region" description="Helical" evidence="4">
    <location>
        <begin position="247"/>
        <end position="271"/>
    </location>
</feature>
<name>A0A179FA52_METCM</name>
<dbReference type="Pfam" id="PF07690">
    <property type="entry name" value="MFS_1"/>
    <property type="match status" value="1"/>
</dbReference>
<proteinExistence type="inferred from homology"/>
<feature type="transmembrane region" description="Helical" evidence="4">
    <location>
        <begin position="311"/>
        <end position="329"/>
    </location>
</feature>
<sequence length="435" mass="46160">MDASAPSNFCETTEPPNSEKSTNGPNSILQKAEDNDLSDFPDGGTRAWLVAAGASGAFFCTLGYTNVFGIFQAYYMINQLPDEGASKIAWIGSVQAFLIFATGAIGGPLFDRYGAWILRPAALLYIFGVMMTSICKKYWQFMLAQGVLTGLANGLVMFPALAAVPQWFDKNRGAAMGLSIAGSSLGAVVFPIMLSNLLTKTDLGFGWSVRITGFVMLPVLVFSAVAVRSRLPPRKTRFFLWYSFTNTMYVLLVAAIFFAMIGMFVPLFLIPAYAISKGMNETLANYLVAVVNGASIFGRVIPGVLGDKFGRVNTLIGAAAATAILIFCWPRVESNAAIIVFSAVFGFASGAIISGGSVAVTLCADHPKNIGTYMGVGMALASFSALVGPPVSGSMVDRYKGFHELSYFSGAMTLFGAVLAVVAKLVSPVGLFGRT</sequence>
<keyword evidence="4" id="KW-0472">Membrane</keyword>
<dbReference type="OrthoDB" id="6499973at2759"/>
<evidence type="ECO:0000256" key="1">
    <source>
        <dbReference type="ARBA" id="ARBA00004141"/>
    </source>
</evidence>
<dbReference type="AlphaFoldDB" id="A0A179FA52"/>
<gene>
    <name evidence="6" type="ORF">VFPPC_07137</name>
</gene>
<evidence type="ECO:0000313" key="6">
    <source>
        <dbReference type="EMBL" id="OAQ62210.1"/>
    </source>
</evidence>
<dbReference type="GeneID" id="28850043"/>
<dbReference type="CDD" id="cd17352">
    <property type="entry name" value="MFS_MCT_SLC16"/>
    <property type="match status" value="1"/>
</dbReference>
<dbReference type="RefSeq" id="XP_018139914.1">
    <property type="nucleotide sequence ID" value="XM_018286049.1"/>
</dbReference>
<comment type="caution">
    <text evidence="6">The sequence shown here is derived from an EMBL/GenBank/DDBJ whole genome shotgun (WGS) entry which is preliminary data.</text>
</comment>
<dbReference type="Proteomes" id="UP000078397">
    <property type="component" value="Unassembled WGS sequence"/>
</dbReference>
<comment type="similarity">
    <text evidence="2">Belongs to the major facilitator superfamily. Monocarboxylate porter (TC 2.A.1.13) family.</text>
</comment>
<evidence type="ECO:0000256" key="4">
    <source>
        <dbReference type="SAM" id="Phobius"/>
    </source>
</evidence>
<dbReference type="GO" id="GO:0016020">
    <property type="term" value="C:membrane"/>
    <property type="evidence" value="ECO:0007669"/>
    <property type="project" value="UniProtKB-SubCell"/>
</dbReference>
<evidence type="ECO:0000256" key="3">
    <source>
        <dbReference type="SAM" id="MobiDB-lite"/>
    </source>
</evidence>
<evidence type="ECO:0000259" key="5">
    <source>
        <dbReference type="PROSITE" id="PS50850"/>
    </source>
</evidence>
<evidence type="ECO:0000313" key="7">
    <source>
        <dbReference type="Proteomes" id="UP000078397"/>
    </source>
</evidence>
<feature type="transmembrane region" description="Helical" evidence="4">
    <location>
        <begin position="336"/>
        <end position="360"/>
    </location>
</feature>
<feature type="region of interest" description="Disordered" evidence="3">
    <location>
        <begin position="1"/>
        <end position="28"/>
    </location>
</feature>
<dbReference type="InterPro" id="IPR036259">
    <property type="entry name" value="MFS_trans_sf"/>
</dbReference>
<keyword evidence="4" id="KW-1133">Transmembrane helix</keyword>
<feature type="transmembrane region" description="Helical" evidence="4">
    <location>
        <begin position="207"/>
        <end position="227"/>
    </location>
</feature>
<dbReference type="InterPro" id="IPR011701">
    <property type="entry name" value="MFS"/>
</dbReference>
<feature type="transmembrane region" description="Helical" evidence="4">
    <location>
        <begin position="405"/>
        <end position="426"/>
    </location>
</feature>
<feature type="transmembrane region" description="Helical" evidence="4">
    <location>
        <begin position="372"/>
        <end position="393"/>
    </location>
</feature>
<feature type="transmembrane region" description="Helical" evidence="4">
    <location>
        <begin position="147"/>
        <end position="168"/>
    </location>
</feature>